<dbReference type="GO" id="GO:0045490">
    <property type="term" value="P:pectin catabolic process"/>
    <property type="evidence" value="ECO:0007669"/>
    <property type="project" value="TreeGrafter"/>
</dbReference>
<feature type="signal peptide" evidence="4">
    <location>
        <begin position="1"/>
        <end position="25"/>
    </location>
</feature>
<dbReference type="RefSeq" id="WP_261887403.1">
    <property type="nucleotide sequence ID" value="NZ_FQXZ01000032.1"/>
</dbReference>
<dbReference type="InterPro" id="IPR017853">
    <property type="entry name" value="GH"/>
</dbReference>
<organism evidence="5 6">
    <name type="scientific">Vibrio aerogenes CECT 7868</name>
    <dbReference type="NCBI Taxonomy" id="1216006"/>
    <lineage>
        <taxon>Bacteria</taxon>
        <taxon>Pseudomonadati</taxon>
        <taxon>Pseudomonadota</taxon>
        <taxon>Gammaproteobacteria</taxon>
        <taxon>Vibrionales</taxon>
        <taxon>Vibrionaceae</taxon>
        <taxon>Vibrio</taxon>
    </lineage>
</organism>
<name>A0A1M5ZLC0_9VIBR</name>
<dbReference type="GO" id="GO:0031218">
    <property type="term" value="F:arabinogalactan endo-1,4-beta-galactosidase activity"/>
    <property type="evidence" value="ECO:0007669"/>
    <property type="project" value="UniProtKB-EC"/>
</dbReference>
<accession>A0A1M5ZLC0</accession>
<keyword evidence="2 4" id="KW-0378">Hydrolase</keyword>
<dbReference type="PANTHER" id="PTHR34983">
    <property type="entry name" value="ARABINOGALACTAN ENDO-BETA-1,4-GALACTANASE A"/>
    <property type="match status" value="1"/>
</dbReference>
<evidence type="ECO:0000256" key="1">
    <source>
        <dbReference type="ARBA" id="ARBA00010687"/>
    </source>
</evidence>
<dbReference type="AlphaFoldDB" id="A0A1M5ZLC0"/>
<protein>
    <recommendedName>
        <fullName evidence="4">Arabinogalactan endo-beta-1,4-galactanase</fullName>
        <ecNumber evidence="4">3.2.1.89</ecNumber>
    </recommendedName>
</protein>
<evidence type="ECO:0000256" key="4">
    <source>
        <dbReference type="RuleBase" id="RU361192"/>
    </source>
</evidence>
<dbReference type="SUPFAM" id="SSF51445">
    <property type="entry name" value="(Trans)glycosidases"/>
    <property type="match status" value="1"/>
</dbReference>
<dbReference type="PROSITE" id="PS51257">
    <property type="entry name" value="PROKAR_LIPOPROTEIN"/>
    <property type="match status" value="1"/>
</dbReference>
<keyword evidence="6" id="KW-1185">Reference proteome</keyword>
<keyword evidence="3 4" id="KW-0326">Glycosidase</keyword>
<dbReference type="PANTHER" id="PTHR34983:SF2">
    <property type="entry name" value="ENDO-BETA-1,4-GALACTANASE"/>
    <property type="match status" value="1"/>
</dbReference>
<evidence type="ECO:0000313" key="5">
    <source>
        <dbReference type="EMBL" id="SHI24984.1"/>
    </source>
</evidence>
<evidence type="ECO:0000313" key="6">
    <source>
        <dbReference type="Proteomes" id="UP000184608"/>
    </source>
</evidence>
<dbReference type="Gene3D" id="3.20.20.80">
    <property type="entry name" value="Glycosidases"/>
    <property type="match status" value="1"/>
</dbReference>
<sequence length="205" mass="22862">MKKSSIIWAVLGLGAALAGCQSASADHSTQDTDYSVQPVRVHQGFIKGMDISMLPELESLGAEYYDHGVPTDLVKILKDHGVNYIRARLWVDPESVDGLAFGGGNSTLERAIELGQRAHQQGMKYLLDIHYSDFWTDPGKQFKPKSWEKLSFEQLVQRVYDYTDHVMKAHRGAGVIPDMVQVGNELNSGMLWPEGKSWGGRWQGI</sequence>
<comment type="similarity">
    <text evidence="1 4">Belongs to the glycosyl hydrolase 53 family.</text>
</comment>
<dbReference type="STRING" id="1216006.VA7868_02881"/>
<dbReference type="GO" id="GO:0015926">
    <property type="term" value="F:glucosidase activity"/>
    <property type="evidence" value="ECO:0007669"/>
    <property type="project" value="InterPro"/>
</dbReference>
<proteinExistence type="inferred from homology"/>
<dbReference type="Proteomes" id="UP000184608">
    <property type="component" value="Unassembled WGS sequence"/>
</dbReference>
<dbReference type="InterPro" id="IPR011683">
    <property type="entry name" value="Glyco_hydro_53"/>
</dbReference>
<dbReference type="EC" id="3.2.1.89" evidence="4"/>
<evidence type="ECO:0000256" key="3">
    <source>
        <dbReference type="ARBA" id="ARBA00023295"/>
    </source>
</evidence>
<evidence type="ECO:0000256" key="2">
    <source>
        <dbReference type="ARBA" id="ARBA00022801"/>
    </source>
</evidence>
<comment type="catalytic activity">
    <reaction evidence="4">
        <text>The enzyme specifically hydrolyzes (1-&gt;4)-beta-D-galactosidic linkages in type I arabinogalactans.</text>
        <dbReference type="EC" id="3.2.1.89"/>
    </reaction>
</comment>
<dbReference type="EMBL" id="FQXZ01000032">
    <property type="protein sequence ID" value="SHI24984.1"/>
    <property type="molecule type" value="Genomic_DNA"/>
</dbReference>
<dbReference type="Pfam" id="PF07745">
    <property type="entry name" value="Glyco_hydro_53"/>
    <property type="match status" value="1"/>
</dbReference>
<feature type="chain" id="PRO_5011814026" description="Arabinogalactan endo-beta-1,4-galactanase" evidence="4">
    <location>
        <begin position="26"/>
        <end position="205"/>
    </location>
</feature>
<keyword evidence="4" id="KW-0732">Signal</keyword>
<reference evidence="5 6" key="1">
    <citation type="submission" date="2016-11" db="EMBL/GenBank/DDBJ databases">
        <authorList>
            <person name="Jaros S."/>
            <person name="Januszkiewicz K."/>
            <person name="Wedrychowicz H."/>
        </authorList>
    </citation>
    <scope>NUCLEOTIDE SEQUENCE [LARGE SCALE GENOMIC DNA]</scope>
    <source>
        <strain evidence="5 6">CECT 7868</strain>
    </source>
</reference>
<gene>
    <name evidence="5" type="primary">ganB_1</name>
    <name evidence="5" type="ORF">VA7868_02881</name>
</gene>